<reference evidence="1 2" key="1">
    <citation type="submission" date="2024-01" db="EMBL/GenBank/DDBJ databases">
        <title>A draft genome for a cacao thread blight-causing isolate of Paramarasmius palmivorus.</title>
        <authorList>
            <person name="Baruah I.K."/>
            <person name="Bukari Y."/>
            <person name="Amoako-Attah I."/>
            <person name="Meinhardt L.W."/>
            <person name="Bailey B.A."/>
            <person name="Cohen S.P."/>
        </authorList>
    </citation>
    <scope>NUCLEOTIDE SEQUENCE [LARGE SCALE GENOMIC DNA]</scope>
    <source>
        <strain evidence="1 2">GH-12</strain>
    </source>
</reference>
<gene>
    <name evidence="1" type="ORF">VNI00_004635</name>
</gene>
<dbReference type="AlphaFoldDB" id="A0AAW0DFJ7"/>
<protein>
    <recommendedName>
        <fullName evidence="3">C2H2-type domain-containing protein</fullName>
    </recommendedName>
</protein>
<accession>A0AAW0DFJ7</accession>
<proteinExistence type="predicted"/>
<organism evidence="1 2">
    <name type="scientific">Paramarasmius palmivorus</name>
    <dbReference type="NCBI Taxonomy" id="297713"/>
    <lineage>
        <taxon>Eukaryota</taxon>
        <taxon>Fungi</taxon>
        <taxon>Dikarya</taxon>
        <taxon>Basidiomycota</taxon>
        <taxon>Agaricomycotina</taxon>
        <taxon>Agaricomycetes</taxon>
        <taxon>Agaricomycetidae</taxon>
        <taxon>Agaricales</taxon>
        <taxon>Marasmiineae</taxon>
        <taxon>Marasmiaceae</taxon>
        <taxon>Paramarasmius</taxon>
    </lineage>
</organism>
<evidence type="ECO:0008006" key="3">
    <source>
        <dbReference type="Google" id="ProtNLM"/>
    </source>
</evidence>
<evidence type="ECO:0000313" key="1">
    <source>
        <dbReference type="EMBL" id="KAK7051656.1"/>
    </source>
</evidence>
<comment type="caution">
    <text evidence="1">The sequence shown here is derived from an EMBL/GenBank/DDBJ whole genome shotgun (WGS) entry which is preliminary data.</text>
</comment>
<sequence length="157" mass="17020">MSFSDEDWDSWLLEFNLDPSYLVTSQEPNNELQPRSLSSLVFNQTFDNLFAAPSPQVAGSILAQDEEAHTPAATMDLRISGSHVGGLSGASPVFGQIETPSTTTRTEKKRVATDNVIAAGVKRRKTIGRFTCELCNQTFTAQHNLRSGCPSATATVI</sequence>
<dbReference type="EMBL" id="JAYKXP010000012">
    <property type="protein sequence ID" value="KAK7051656.1"/>
    <property type="molecule type" value="Genomic_DNA"/>
</dbReference>
<evidence type="ECO:0000313" key="2">
    <source>
        <dbReference type="Proteomes" id="UP001383192"/>
    </source>
</evidence>
<keyword evidence="2" id="KW-1185">Reference proteome</keyword>
<name>A0AAW0DFJ7_9AGAR</name>
<dbReference type="Proteomes" id="UP001383192">
    <property type="component" value="Unassembled WGS sequence"/>
</dbReference>